<keyword evidence="3" id="KW-1185">Reference proteome</keyword>
<feature type="compositionally biased region" description="Polar residues" evidence="1">
    <location>
        <begin position="113"/>
        <end position="123"/>
    </location>
</feature>
<feature type="region of interest" description="Disordered" evidence="1">
    <location>
        <begin position="96"/>
        <end position="123"/>
    </location>
</feature>
<dbReference type="Proteomes" id="UP000186894">
    <property type="component" value="Unassembled WGS sequence"/>
</dbReference>
<dbReference type="STRING" id="1867956.BJF95_08230"/>
<proteinExistence type="predicted"/>
<accession>A0A1Q8ZQY1</accession>
<protein>
    <recommendedName>
        <fullName evidence="4">Cell division protein FtsL</fullName>
    </recommendedName>
</protein>
<evidence type="ECO:0000256" key="1">
    <source>
        <dbReference type="SAM" id="MobiDB-lite"/>
    </source>
</evidence>
<dbReference type="OrthoDB" id="7165680at2"/>
<reference evidence="2 3" key="1">
    <citation type="submission" date="2016-09" db="EMBL/GenBank/DDBJ databases">
        <title>Rhizobium oryziradicis sp. nov., isolated from the root of rice.</title>
        <authorList>
            <person name="Zhao J."/>
            <person name="Zhang X."/>
        </authorList>
    </citation>
    <scope>NUCLEOTIDE SEQUENCE [LARGE SCALE GENOMIC DNA]</scope>
    <source>
        <strain evidence="2 3">N19</strain>
    </source>
</reference>
<organism evidence="2 3">
    <name type="scientific">Rhizobium oryziradicis</name>
    <dbReference type="NCBI Taxonomy" id="1867956"/>
    <lineage>
        <taxon>Bacteria</taxon>
        <taxon>Pseudomonadati</taxon>
        <taxon>Pseudomonadota</taxon>
        <taxon>Alphaproteobacteria</taxon>
        <taxon>Hyphomicrobiales</taxon>
        <taxon>Rhizobiaceae</taxon>
        <taxon>Rhizobium/Agrobacterium group</taxon>
        <taxon>Rhizobium</taxon>
    </lineage>
</organism>
<gene>
    <name evidence="2" type="ORF">BJF95_08230</name>
</gene>
<evidence type="ECO:0008006" key="4">
    <source>
        <dbReference type="Google" id="ProtNLM"/>
    </source>
</evidence>
<comment type="caution">
    <text evidence="2">The sequence shown here is derived from an EMBL/GenBank/DDBJ whole genome shotgun (WGS) entry which is preliminary data.</text>
</comment>
<sequence length="123" mass="13918">MIRTFDVILIGVMAAAATVTYQIKHNTDEKFQNVRRVEAQIKLEKDTIELLEADWALLTQPNRLEKLANVYHDELQLQQTDPNQLARANELPMLKSQVPVPQIADGRPKTKPTDQITTGSVAR</sequence>
<name>A0A1Q8ZQY1_9HYPH</name>
<dbReference type="AlphaFoldDB" id="A0A1Q8ZQY1"/>
<dbReference type="RefSeq" id="WP_075640007.1">
    <property type="nucleotide sequence ID" value="NZ_MKIM01000027.1"/>
</dbReference>
<evidence type="ECO:0000313" key="3">
    <source>
        <dbReference type="Proteomes" id="UP000186894"/>
    </source>
</evidence>
<evidence type="ECO:0000313" key="2">
    <source>
        <dbReference type="EMBL" id="OLP44495.1"/>
    </source>
</evidence>
<dbReference type="EMBL" id="MKIM01000027">
    <property type="protein sequence ID" value="OLP44495.1"/>
    <property type="molecule type" value="Genomic_DNA"/>
</dbReference>